<dbReference type="AlphaFoldDB" id="A0A2T7F462"/>
<reference evidence="3 4" key="1">
    <citation type="submission" date="2018-04" db="EMBL/GenBank/DDBJ databases">
        <title>WGS assembly of Panicum hallii var. hallii HAL2.</title>
        <authorList>
            <person name="Lovell J."/>
            <person name="Jenkins J."/>
            <person name="Lowry D."/>
            <person name="Mamidi S."/>
            <person name="Sreedasyam A."/>
            <person name="Weng X."/>
            <person name="Barry K."/>
            <person name="Bonette J."/>
            <person name="Campitelli B."/>
            <person name="Daum C."/>
            <person name="Gordon S."/>
            <person name="Gould B."/>
            <person name="Lipzen A."/>
            <person name="MacQueen A."/>
            <person name="Palacio-Mejia J."/>
            <person name="Plott C."/>
            <person name="Shakirov E."/>
            <person name="Shu S."/>
            <person name="Yoshinaga Y."/>
            <person name="Zane M."/>
            <person name="Rokhsar D."/>
            <person name="Grimwood J."/>
            <person name="Schmutz J."/>
            <person name="Juenger T."/>
        </authorList>
    </citation>
    <scope>NUCLEOTIDE SEQUENCE [LARGE SCALE GENOMIC DNA]</scope>
    <source>
        <strain evidence="4">cv. HAL2</strain>
    </source>
</reference>
<sequence>MLSVAWLLCSLLLLLLLCSRSGCGEFATLSAPAWLPKENGGSEGDVAFFPGRPMRRSTVELIGFFYFVLFSAVGLIWSGCTRVKGHV</sequence>
<evidence type="ECO:0000313" key="3">
    <source>
        <dbReference type="EMBL" id="PUZ74872.1"/>
    </source>
</evidence>
<keyword evidence="4" id="KW-1185">Reference proteome</keyword>
<feature type="signal peptide" evidence="2">
    <location>
        <begin position="1"/>
        <end position="24"/>
    </location>
</feature>
<dbReference type="EMBL" id="CM009749">
    <property type="protein sequence ID" value="PUZ74872.1"/>
    <property type="molecule type" value="Genomic_DNA"/>
</dbReference>
<keyword evidence="1" id="KW-0812">Transmembrane</keyword>
<organism evidence="3 4">
    <name type="scientific">Panicum hallii var. hallii</name>
    <dbReference type="NCBI Taxonomy" id="1504633"/>
    <lineage>
        <taxon>Eukaryota</taxon>
        <taxon>Viridiplantae</taxon>
        <taxon>Streptophyta</taxon>
        <taxon>Embryophyta</taxon>
        <taxon>Tracheophyta</taxon>
        <taxon>Spermatophyta</taxon>
        <taxon>Magnoliopsida</taxon>
        <taxon>Liliopsida</taxon>
        <taxon>Poales</taxon>
        <taxon>Poaceae</taxon>
        <taxon>PACMAD clade</taxon>
        <taxon>Panicoideae</taxon>
        <taxon>Panicodae</taxon>
        <taxon>Paniceae</taxon>
        <taxon>Panicinae</taxon>
        <taxon>Panicum</taxon>
        <taxon>Panicum sect. Panicum</taxon>
    </lineage>
</organism>
<dbReference type="Proteomes" id="UP000244336">
    <property type="component" value="Chromosome 1"/>
</dbReference>
<gene>
    <name evidence="3" type="ORF">GQ55_1G101200</name>
</gene>
<evidence type="ECO:0000256" key="1">
    <source>
        <dbReference type="SAM" id="Phobius"/>
    </source>
</evidence>
<feature type="transmembrane region" description="Helical" evidence="1">
    <location>
        <begin position="61"/>
        <end position="80"/>
    </location>
</feature>
<evidence type="ECO:0000313" key="4">
    <source>
        <dbReference type="Proteomes" id="UP000244336"/>
    </source>
</evidence>
<keyword evidence="1" id="KW-0472">Membrane</keyword>
<name>A0A2T7F462_9POAL</name>
<proteinExistence type="predicted"/>
<protein>
    <recommendedName>
        <fullName evidence="5">Ephrin RBD domain-containing protein</fullName>
    </recommendedName>
</protein>
<accession>A0A2T7F462</accession>
<feature type="chain" id="PRO_5015679894" description="Ephrin RBD domain-containing protein" evidence="2">
    <location>
        <begin position="25"/>
        <end position="87"/>
    </location>
</feature>
<keyword evidence="2" id="KW-0732">Signal</keyword>
<evidence type="ECO:0008006" key="5">
    <source>
        <dbReference type="Google" id="ProtNLM"/>
    </source>
</evidence>
<keyword evidence="1" id="KW-1133">Transmembrane helix</keyword>
<evidence type="ECO:0000256" key="2">
    <source>
        <dbReference type="SAM" id="SignalP"/>
    </source>
</evidence>
<dbReference type="Gramene" id="PUZ74872">
    <property type="protein sequence ID" value="PUZ74872"/>
    <property type="gene ID" value="GQ55_1G101200"/>
</dbReference>